<name>A0ABX1Y915_9BACL</name>
<keyword evidence="7" id="KW-1185">Reference proteome</keyword>
<evidence type="ECO:0000259" key="5">
    <source>
        <dbReference type="Pfam" id="PF13193"/>
    </source>
</evidence>
<dbReference type="InterPro" id="IPR020459">
    <property type="entry name" value="AMP-binding"/>
</dbReference>
<dbReference type="Gene3D" id="3.30.300.30">
    <property type="match status" value="1"/>
</dbReference>
<dbReference type="InterPro" id="IPR020845">
    <property type="entry name" value="AMP-binding_CS"/>
</dbReference>
<comment type="similarity">
    <text evidence="1">Belongs to the ATP-dependent AMP-binding enzyme family.</text>
</comment>
<protein>
    <submittedName>
        <fullName evidence="6">Amino acid adenylation domain-containing protein</fullName>
    </submittedName>
</protein>
<dbReference type="Pfam" id="PF13193">
    <property type="entry name" value="AMP-binding_C"/>
    <property type="match status" value="1"/>
</dbReference>
<dbReference type="SUPFAM" id="SSF56801">
    <property type="entry name" value="Acetyl-CoA synthetase-like"/>
    <property type="match status" value="1"/>
</dbReference>
<evidence type="ECO:0000256" key="3">
    <source>
        <dbReference type="ARBA" id="ARBA00023194"/>
    </source>
</evidence>
<dbReference type="InterPro" id="IPR045851">
    <property type="entry name" value="AMP-bd_C_sf"/>
</dbReference>
<evidence type="ECO:0000259" key="4">
    <source>
        <dbReference type="Pfam" id="PF00501"/>
    </source>
</evidence>
<dbReference type="InterPro" id="IPR010071">
    <property type="entry name" value="AA_adenyl_dom"/>
</dbReference>
<comment type="caution">
    <text evidence="6">The sequence shown here is derived from an EMBL/GenBank/DDBJ whole genome shotgun (WGS) entry which is preliminary data.</text>
</comment>
<feature type="domain" description="AMP-dependent synthetase/ligase" evidence="4">
    <location>
        <begin position="12"/>
        <end position="387"/>
    </location>
</feature>
<evidence type="ECO:0000256" key="2">
    <source>
        <dbReference type="ARBA" id="ARBA00022737"/>
    </source>
</evidence>
<dbReference type="InterPro" id="IPR000873">
    <property type="entry name" value="AMP-dep_synth/lig_dom"/>
</dbReference>
<proteinExistence type="inferred from homology"/>
<evidence type="ECO:0000313" key="7">
    <source>
        <dbReference type="Proteomes" id="UP000596857"/>
    </source>
</evidence>
<dbReference type="InterPro" id="IPR042099">
    <property type="entry name" value="ANL_N_sf"/>
</dbReference>
<gene>
    <name evidence="6" type="ORF">GC101_00910</name>
</gene>
<dbReference type="PANTHER" id="PTHR45527:SF1">
    <property type="entry name" value="FATTY ACID SYNTHASE"/>
    <property type="match status" value="1"/>
</dbReference>
<dbReference type="PROSITE" id="PS00455">
    <property type="entry name" value="AMP_BINDING"/>
    <property type="match status" value="1"/>
</dbReference>
<dbReference type="CDD" id="cd05930">
    <property type="entry name" value="A_NRPS"/>
    <property type="match status" value="1"/>
</dbReference>
<reference evidence="6 7" key="1">
    <citation type="submission" date="2019-10" db="EMBL/GenBank/DDBJ databases">
        <title>Description of Paenibacillus terricola sp. nov.</title>
        <authorList>
            <person name="Carlier A."/>
            <person name="Qi S."/>
        </authorList>
    </citation>
    <scope>NUCLEOTIDE SEQUENCE [LARGE SCALE GENOMIC DNA]</scope>
    <source>
        <strain evidence="6 7">LMG 31459</strain>
    </source>
</reference>
<dbReference type="PANTHER" id="PTHR45527">
    <property type="entry name" value="NONRIBOSOMAL PEPTIDE SYNTHETASE"/>
    <property type="match status" value="1"/>
</dbReference>
<dbReference type="Pfam" id="PF00501">
    <property type="entry name" value="AMP-binding"/>
    <property type="match status" value="1"/>
</dbReference>
<dbReference type="PRINTS" id="PR00154">
    <property type="entry name" value="AMPBINDING"/>
</dbReference>
<evidence type="ECO:0000313" key="6">
    <source>
        <dbReference type="EMBL" id="NOU77432.1"/>
    </source>
</evidence>
<dbReference type="Proteomes" id="UP000596857">
    <property type="component" value="Unassembled WGS sequence"/>
</dbReference>
<feature type="domain" description="AMP-binding enzyme C-terminal" evidence="5">
    <location>
        <begin position="446"/>
        <end position="521"/>
    </location>
</feature>
<sequence>MSDFLLQHYLLRSAERCPDQTALRFEGRELSYGGLLRRSIQISDALIDTGMEPGETAAICLDKSPQAVCAMFGVLFTAGAYIPLDTSYSPVHRMLTILEQSGTRFLVTDGANLLKLLQGANPEQLERLRLLHILLVEGGAELDDADFGMIVQAAPEQPLRHLYKSRRQPISEDLAYILYTSGSTGVPKGVMITHLNARTFIDWCCGYFKPEGHERFAAIAPFHFDLSVFDIFVPVAVGATLVLLTAEVIQHPARFTKAIEQGGISWVYSVPSLWAAVVQYGRLPAGGLPSLRGVLFAGEVLQPKLLHQVMELLPEADFYNLYGLIETNVCTYYPLSEQDGIHGTPVPIGYPCGNTGVVVVTADGRLAGAGEEGELCVRGSIVMKGYYRNPLLTEQSFRSIPPNWGLGDKLYCTGDMAMVNENGALVLIGRKDALIKRSGFRIELPEIERVLHDMENILDAAVVDIQDGEGHPLICAAVVVHEAGSFTVLGLKQAVGKLLPRYMIPDMVHVFDSFPTGGSGKVDRQQLKHEFRKRL</sequence>
<keyword evidence="2" id="KW-0677">Repeat</keyword>
<dbReference type="Gene3D" id="3.40.50.12780">
    <property type="entry name" value="N-terminal domain of ligase-like"/>
    <property type="match status" value="1"/>
</dbReference>
<keyword evidence="3" id="KW-0045">Antibiotic biosynthesis</keyword>
<dbReference type="InterPro" id="IPR025110">
    <property type="entry name" value="AMP-bd_C"/>
</dbReference>
<dbReference type="EMBL" id="WHOB01000012">
    <property type="protein sequence ID" value="NOU77432.1"/>
    <property type="molecule type" value="Genomic_DNA"/>
</dbReference>
<dbReference type="RefSeq" id="WP_171715727.1">
    <property type="nucleotide sequence ID" value="NZ_WHOB01000012.1"/>
</dbReference>
<dbReference type="NCBIfam" id="TIGR01733">
    <property type="entry name" value="AA-adenyl-dom"/>
    <property type="match status" value="1"/>
</dbReference>
<evidence type="ECO:0000256" key="1">
    <source>
        <dbReference type="ARBA" id="ARBA00006432"/>
    </source>
</evidence>
<accession>A0ABX1Y915</accession>
<organism evidence="6 7">
    <name type="scientific">Paenibacillus phytohabitans</name>
    <dbReference type="NCBI Taxonomy" id="2654978"/>
    <lineage>
        <taxon>Bacteria</taxon>
        <taxon>Bacillati</taxon>
        <taxon>Bacillota</taxon>
        <taxon>Bacilli</taxon>
        <taxon>Bacillales</taxon>
        <taxon>Paenibacillaceae</taxon>
        <taxon>Paenibacillus</taxon>
    </lineage>
</organism>